<dbReference type="InterPro" id="IPR021428">
    <property type="entry name" value="DUF3078"/>
</dbReference>
<dbReference type="Pfam" id="PF11276">
    <property type="entry name" value="DUF3078"/>
    <property type="match status" value="1"/>
</dbReference>
<keyword evidence="2" id="KW-1185">Reference proteome</keyword>
<evidence type="ECO:0000313" key="2">
    <source>
        <dbReference type="Proteomes" id="UP001432059"/>
    </source>
</evidence>
<evidence type="ECO:0008006" key="3">
    <source>
        <dbReference type="Google" id="ProtNLM"/>
    </source>
</evidence>
<reference evidence="1" key="1">
    <citation type="submission" date="2023-10" db="EMBL/GenBank/DDBJ databases">
        <title>Characterization and whole genome sequencing of a novel strain of Bergeyella porcorum QD2021 isolated from pig.</title>
        <authorList>
            <person name="Liu G."/>
            <person name="Chen C."/>
            <person name="Han X."/>
        </authorList>
    </citation>
    <scope>NUCLEOTIDE SEQUENCE</scope>
    <source>
        <strain evidence="1">QD2021</strain>
    </source>
</reference>
<protein>
    <recommendedName>
        <fullName evidence="3">DUF3078 domain-containing protein</fullName>
    </recommendedName>
</protein>
<accession>A0AAU0F151</accession>
<dbReference type="AlphaFoldDB" id="A0AAU0F151"/>
<dbReference type="KEGG" id="bpor:BPO_1148"/>
<evidence type="ECO:0000313" key="1">
    <source>
        <dbReference type="EMBL" id="WOC51795.1"/>
    </source>
</evidence>
<proteinExistence type="predicted"/>
<organism evidence="1 2">
    <name type="scientific">Bergeyella porcorum</name>
    <dbReference type="NCBI Taxonomy" id="1735111"/>
    <lineage>
        <taxon>Bacteria</taxon>
        <taxon>Pseudomonadati</taxon>
        <taxon>Bacteroidota</taxon>
        <taxon>Flavobacteriia</taxon>
        <taxon>Flavobacteriales</taxon>
        <taxon>Weeksellaceae</taxon>
        <taxon>Bergeyella</taxon>
    </lineage>
</organism>
<gene>
    <name evidence="1" type="ORF">BPO_1148</name>
</gene>
<dbReference type="Proteomes" id="UP001432059">
    <property type="component" value="Chromosome"/>
</dbReference>
<name>A0AAU0F151_9FLAO</name>
<dbReference type="EMBL" id="CP136426">
    <property type="protein sequence ID" value="WOC51795.1"/>
    <property type="molecule type" value="Genomic_DNA"/>
</dbReference>
<sequence length="227" mass="25789">MGYGLVAAKGQSTRKTEDYINIATNYGYEIGDNFYLSTGYQFLSQFTYGYNYAATPDPQKSDRVSRFMAPGYLNAGLGISYNPKENFQVIFRPANGKFTFVLDPHLQKAGRYGLEHDGQSIRSELGAMLNVLYRLKLYENIFVTNQLNFFSNYINHPERVDINYSGTLNMKFNKLITAVLSLDLLYDHDQVTNLQRKQTLGVGLVYNIGADNKPKPQSKRAIKPFVN</sequence>